<protein>
    <submittedName>
        <fullName evidence="1">Adenine/cytosine DNA methyltransferase</fullName>
    </submittedName>
</protein>
<proteinExistence type="predicted"/>
<comment type="caution">
    <text evidence="1">The sequence shown here is derived from an EMBL/GenBank/DDBJ whole genome shotgun (WGS) entry which is preliminary data.</text>
</comment>
<evidence type="ECO:0000313" key="2">
    <source>
        <dbReference type="Proteomes" id="UP000018093"/>
    </source>
</evidence>
<name>R7G701_9FIRM</name>
<accession>R7G701</accession>
<dbReference type="RefSeq" id="WP_022420882.1">
    <property type="nucleotide sequence ID" value="NZ_FR898602.1"/>
</dbReference>
<dbReference type="AlphaFoldDB" id="R7G701"/>
<dbReference type="GO" id="GO:0032259">
    <property type="term" value="P:methylation"/>
    <property type="evidence" value="ECO:0007669"/>
    <property type="project" value="UniProtKB-KW"/>
</dbReference>
<reference evidence="1" key="1">
    <citation type="submission" date="2012-11" db="EMBL/GenBank/DDBJ databases">
        <title>Dependencies among metagenomic species, viruses, plasmids and units of genetic variation.</title>
        <authorList>
            <person name="Nielsen H.B."/>
            <person name="Almeida M."/>
            <person name="Juncker A.S."/>
            <person name="Rasmussen S."/>
            <person name="Li J."/>
            <person name="Sunagawa S."/>
            <person name="Plichta D."/>
            <person name="Gautier L."/>
            <person name="Le Chatelier E."/>
            <person name="Peletier E."/>
            <person name="Bonde I."/>
            <person name="Nielsen T."/>
            <person name="Manichanh C."/>
            <person name="Arumugam M."/>
            <person name="Batto J."/>
            <person name="Santos M.B.Q.D."/>
            <person name="Blom N."/>
            <person name="Borruel N."/>
            <person name="Burgdorf K.S."/>
            <person name="Boumezbeur F."/>
            <person name="Casellas F."/>
            <person name="Dore J."/>
            <person name="Guarner F."/>
            <person name="Hansen T."/>
            <person name="Hildebrand F."/>
            <person name="Kaas R.S."/>
            <person name="Kennedy S."/>
            <person name="Kristiansen K."/>
            <person name="Kultima J.R."/>
            <person name="Leonard P."/>
            <person name="Levenez F."/>
            <person name="Lund O."/>
            <person name="Moumen B."/>
            <person name="Le Paslier D."/>
            <person name="Pons N."/>
            <person name="Pedersen O."/>
            <person name="Prifti E."/>
            <person name="Qin J."/>
            <person name="Raes J."/>
            <person name="Tap J."/>
            <person name="Tims S."/>
            <person name="Ussery D.W."/>
            <person name="Yamada T."/>
            <person name="MetaHit consortium"/>
            <person name="Renault P."/>
            <person name="Sicheritz-Ponten T."/>
            <person name="Bork P."/>
            <person name="Wang J."/>
            <person name="Brunak S."/>
            <person name="Ehrlich S.D."/>
        </authorList>
    </citation>
    <scope>NUCLEOTIDE SEQUENCE [LARGE SCALE GENOMIC DNA]</scope>
</reference>
<dbReference type="EMBL" id="CBIN010000217">
    <property type="protein sequence ID" value="CDE23204.1"/>
    <property type="molecule type" value="Genomic_DNA"/>
</dbReference>
<keyword evidence="1" id="KW-0489">Methyltransferase</keyword>
<keyword evidence="1" id="KW-0808">Transferase</keyword>
<dbReference type="GO" id="GO:0008168">
    <property type="term" value="F:methyltransferase activity"/>
    <property type="evidence" value="ECO:0007669"/>
    <property type="project" value="UniProtKB-KW"/>
</dbReference>
<organism evidence="1 2">
    <name type="scientific">Amedibacillus dolichus CAG:375</name>
    <dbReference type="NCBI Taxonomy" id="1263076"/>
    <lineage>
        <taxon>Bacteria</taxon>
        <taxon>Bacillati</taxon>
        <taxon>Bacillota</taxon>
        <taxon>Erysipelotrichia</taxon>
        <taxon>Erysipelotrichales</taxon>
        <taxon>Erysipelotrichaceae</taxon>
        <taxon>Amedibacillus</taxon>
    </lineage>
</organism>
<dbReference type="Proteomes" id="UP000018093">
    <property type="component" value="Unassembled WGS sequence"/>
</dbReference>
<gene>
    <name evidence="1" type="ORF">BN631_01671</name>
</gene>
<evidence type="ECO:0000313" key="1">
    <source>
        <dbReference type="EMBL" id="CDE23204.1"/>
    </source>
</evidence>
<sequence length="116" mass="13501">MDSGEIIKIEGYDSFIDKETLSKLTVKKYLDNDNVYLTPNMTYKPRLIKKEKGYVVNGSIAILIPKDENMTISSSQMNYIASDEFRTFYKIARNFQTRSLNVDKTSCYWFGINEEI</sequence>